<evidence type="ECO:0000313" key="6">
    <source>
        <dbReference type="Proteomes" id="UP001500909"/>
    </source>
</evidence>
<dbReference type="Gene3D" id="3.30.70.2450">
    <property type="match status" value="1"/>
</dbReference>
<name>A0ABN1B9T2_9ACTN</name>
<dbReference type="InterPro" id="IPR050641">
    <property type="entry name" value="RIFMO-like"/>
</dbReference>
<evidence type="ECO:0000259" key="4">
    <source>
        <dbReference type="Pfam" id="PF01494"/>
    </source>
</evidence>
<keyword evidence="3" id="KW-0274">FAD</keyword>
<evidence type="ECO:0000256" key="3">
    <source>
        <dbReference type="ARBA" id="ARBA00022827"/>
    </source>
</evidence>
<dbReference type="GO" id="GO:0004497">
    <property type="term" value="F:monooxygenase activity"/>
    <property type="evidence" value="ECO:0007669"/>
    <property type="project" value="UniProtKB-KW"/>
</dbReference>
<organism evidence="5 6">
    <name type="scientific">Streptomyces olivaceiscleroticus</name>
    <dbReference type="NCBI Taxonomy" id="68245"/>
    <lineage>
        <taxon>Bacteria</taxon>
        <taxon>Bacillati</taxon>
        <taxon>Actinomycetota</taxon>
        <taxon>Actinomycetes</taxon>
        <taxon>Kitasatosporales</taxon>
        <taxon>Streptomycetaceae</taxon>
        <taxon>Streptomyces</taxon>
    </lineage>
</organism>
<dbReference type="InterPro" id="IPR002938">
    <property type="entry name" value="FAD-bd"/>
</dbReference>
<dbReference type="PRINTS" id="PR00420">
    <property type="entry name" value="RNGMNOXGNASE"/>
</dbReference>
<dbReference type="EMBL" id="BAAABY010000053">
    <property type="protein sequence ID" value="GAA0493183.1"/>
    <property type="molecule type" value="Genomic_DNA"/>
</dbReference>
<feature type="domain" description="FAD-binding" evidence="4">
    <location>
        <begin position="18"/>
        <end position="351"/>
    </location>
</feature>
<keyword evidence="2" id="KW-0285">Flavoprotein</keyword>
<evidence type="ECO:0000256" key="2">
    <source>
        <dbReference type="ARBA" id="ARBA00022630"/>
    </source>
</evidence>
<dbReference type="RefSeq" id="WP_346099310.1">
    <property type="nucleotide sequence ID" value="NZ_BAAABY010000053.1"/>
</dbReference>
<dbReference type="PANTHER" id="PTHR43004:SF19">
    <property type="entry name" value="BINDING MONOOXYGENASE, PUTATIVE (JCVI)-RELATED"/>
    <property type="match status" value="1"/>
</dbReference>
<dbReference type="Pfam" id="PF01494">
    <property type="entry name" value="FAD_binding_3"/>
    <property type="match status" value="1"/>
</dbReference>
<evidence type="ECO:0000313" key="5">
    <source>
        <dbReference type="EMBL" id="GAA0493183.1"/>
    </source>
</evidence>
<accession>A0ABN1B9T2</accession>
<dbReference type="SUPFAM" id="SSF51905">
    <property type="entry name" value="FAD/NAD(P)-binding domain"/>
    <property type="match status" value="1"/>
</dbReference>
<comment type="cofactor">
    <cofactor evidence="1">
        <name>FAD</name>
        <dbReference type="ChEBI" id="CHEBI:57692"/>
    </cofactor>
</comment>
<keyword evidence="5" id="KW-0560">Oxidoreductase</keyword>
<reference evidence="5 6" key="1">
    <citation type="journal article" date="2019" name="Int. J. Syst. Evol. Microbiol.">
        <title>The Global Catalogue of Microorganisms (GCM) 10K type strain sequencing project: providing services to taxonomists for standard genome sequencing and annotation.</title>
        <authorList>
            <consortium name="The Broad Institute Genomics Platform"/>
            <consortium name="The Broad Institute Genome Sequencing Center for Infectious Disease"/>
            <person name="Wu L."/>
            <person name="Ma J."/>
        </authorList>
    </citation>
    <scope>NUCLEOTIDE SEQUENCE [LARGE SCALE GENOMIC DNA]</scope>
    <source>
        <strain evidence="5 6">JCM 4805</strain>
    </source>
</reference>
<evidence type="ECO:0000256" key="1">
    <source>
        <dbReference type="ARBA" id="ARBA00001974"/>
    </source>
</evidence>
<gene>
    <name evidence="5" type="ORF">GCM10010361_67950</name>
</gene>
<dbReference type="Gene3D" id="3.40.30.120">
    <property type="match status" value="1"/>
</dbReference>
<proteinExistence type="predicted"/>
<dbReference type="Pfam" id="PF21274">
    <property type="entry name" value="Rng_hyd_C"/>
    <property type="match status" value="1"/>
</dbReference>
<dbReference type="Proteomes" id="UP001500909">
    <property type="component" value="Unassembled WGS sequence"/>
</dbReference>
<dbReference type="Gene3D" id="3.50.50.60">
    <property type="entry name" value="FAD/NAD(P)-binding domain"/>
    <property type="match status" value="1"/>
</dbReference>
<comment type="caution">
    <text evidence="5">The sequence shown here is derived from an EMBL/GenBank/DDBJ whole genome shotgun (WGS) entry which is preliminary data.</text>
</comment>
<dbReference type="InterPro" id="IPR036188">
    <property type="entry name" value="FAD/NAD-bd_sf"/>
</dbReference>
<dbReference type="PANTHER" id="PTHR43004">
    <property type="entry name" value="TRK SYSTEM POTASSIUM UPTAKE PROTEIN"/>
    <property type="match status" value="1"/>
</dbReference>
<protein>
    <submittedName>
        <fullName evidence="5">FAD-dependent monooxygenase</fullName>
    </submittedName>
</protein>
<sequence>MHRESGTTTRTTPPHPTSDVLVVGAGPTGLLLAGDLAEAGLDVTLLERRAPGISNLTRSLVVHARTLEQFDARGLAEDVIATGHPVTSLQLFGDVRMDPTGLPTRYPYVLVTPQFEVERVLAERARKAGVTFAYGNEVTGIRQDADSVTATVRTTDGATGEYRAAYLAGTDGVHSGVRRALGLPFPGKAVIRSVVLADVRLTEAPTEPLVAKADGDAFALVAGFGDGWYRVIAWHRRRQADDTAPVDLAEVRELTRLAHGTDYGMREARWMSRFHSDERQVPEYRVGRAFLAGDAAHVHSPAGGQGMNTGLQDAANLSWKLIAALRGRATDELLDTYHAERHPVGRTVLRSSGALIRFALLQTRAQRVAGALVGQVVKHVPPLTRRAIAQVSGIGIAYRRGRGDHPLTGRRAPDIRLADGSRLYEALRGNRFVLITPAYETPELGGRDTTRLAHGTWRGDRRTALLVRPDGYIAWATDTMDRAARADALAAALLHWTGPAEQEPAAAASARR</sequence>
<keyword evidence="6" id="KW-1185">Reference proteome</keyword>
<keyword evidence="5" id="KW-0503">Monooxygenase</keyword>